<dbReference type="Proteomes" id="UP001318040">
    <property type="component" value="Chromosome 33"/>
</dbReference>
<protein>
    <submittedName>
        <fullName evidence="3">CLOCK-interacting pacemaker-like</fullName>
    </submittedName>
</protein>
<dbReference type="InterPro" id="IPR031602">
    <property type="entry name" value="CIPC"/>
</dbReference>
<dbReference type="AlphaFoldDB" id="A0AAJ7X3Z7"/>
<dbReference type="GO" id="GO:0042754">
    <property type="term" value="P:negative regulation of circadian rhythm"/>
    <property type="evidence" value="ECO:0007669"/>
    <property type="project" value="InterPro"/>
</dbReference>
<feature type="region of interest" description="Disordered" evidence="1">
    <location>
        <begin position="173"/>
        <end position="224"/>
    </location>
</feature>
<dbReference type="Pfam" id="PF15800">
    <property type="entry name" value="CiPC"/>
    <property type="match status" value="2"/>
</dbReference>
<gene>
    <name evidence="3" type="primary">LOC116948273</name>
</gene>
<dbReference type="RefSeq" id="XP_032820669.1">
    <property type="nucleotide sequence ID" value="XM_032964778.1"/>
</dbReference>
<sequence length="633" mass="65111">MEAVHKEGTPRSTLPKATAPTSSASEQDSGFSDTSSEHHSLVECRDGGVRRQGLDSGDGACGGMGAKPQAVAQSTSTFAQPGLHSFYIFKNIFINQPLCMTSDPQVMHAQLKAWSGDHSQILLVPGPPLATPHEQQLLPPSPSSQPKPCAYQPQAKTSGYLPIFNSYQRIAPRPGKAEGAAPESVVPPSPLSPLLPSGSPPPPLPPPPQSRVDGGPWSSKRPQFANGEGARAFVASAAGAASPMPPQQQHQQQQSKKKGSVVTMRDTHLTPRSKHQHAAQQEQHQRHRQKHSRSRHRHMKKVSHRDRTPLSQQFTTLVSLLNSAGPSIPIAPLAEPRGAALGMAGAAGAAGAPEEEVVVAVVATAVSAAAPPPCAAFPPRSPAVSPLCSPAPCKVVADDPLLPAAMVPFIAPCVPVPVLCEDELQTMDFLDEVLPLGPEGMGAAAGGHVHGGEEQSRGSNGSGDAAGADQGGGGGSSDGFSAGGHEQRFHNTVSILSRSGLLDITMRTKDLLRRNGQAQRELEHLRQLARLFCRAARSPEPSAWDSLQEAMGALGGSAEPAATATSSSSSSSSSLSSSIAEVGGPGSQDTGLVGCDGGGGGGGGNVGEACLPWAALTDASCQGSIGVVTSWAA</sequence>
<accession>A0AAJ7X3Z7</accession>
<proteinExistence type="predicted"/>
<dbReference type="KEGG" id="pmrn:116948273"/>
<dbReference type="GO" id="GO:0005634">
    <property type="term" value="C:nucleus"/>
    <property type="evidence" value="ECO:0007669"/>
    <property type="project" value="TreeGrafter"/>
</dbReference>
<feature type="compositionally biased region" description="Low complexity" evidence="1">
    <location>
        <begin position="566"/>
        <end position="578"/>
    </location>
</feature>
<organism evidence="2 3">
    <name type="scientific">Petromyzon marinus</name>
    <name type="common">Sea lamprey</name>
    <dbReference type="NCBI Taxonomy" id="7757"/>
    <lineage>
        <taxon>Eukaryota</taxon>
        <taxon>Metazoa</taxon>
        <taxon>Chordata</taxon>
        <taxon>Craniata</taxon>
        <taxon>Vertebrata</taxon>
        <taxon>Cyclostomata</taxon>
        <taxon>Hyperoartia</taxon>
        <taxon>Petromyzontiformes</taxon>
        <taxon>Petromyzontidae</taxon>
        <taxon>Petromyzon</taxon>
    </lineage>
</organism>
<feature type="region of interest" description="Disordered" evidence="1">
    <location>
        <begin position="441"/>
        <end position="485"/>
    </location>
</feature>
<evidence type="ECO:0000313" key="2">
    <source>
        <dbReference type="Proteomes" id="UP001318040"/>
    </source>
</evidence>
<feature type="region of interest" description="Disordered" evidence="1">
    <location>
        <begin position="238"/>
        <end position="310"/>
    </location>
</feature>
<dbReference type="GO" id="GO:0045892">
    <property type="term" value="P:negative regulation of DNA-templated transcription"/>
    <property type="evidence" value="ECO:0007669"/>
    <property type="project" value="InterPro"/>
</dbReference>
<evidence type="ECO:0000256" key="1">
    <source>
        <dbReference type="SAM" id="MobiDB-lite"/>
    </source>
</evidence>
<reference evidence="3" key="1">
    <citation type="submission" date="2025-08" db="UniProtKB">
        <authorList>
            <consortium name="RefSeq"/>
        </authorList>
    </citation>
    <scope>IDENTIFICATION</scope>
    <source>
        <tissue evidence="3">Sperm</tissue>
    </source>
</reference>
<feature type="region of interest" description="Disordered" evidence="1">
    <location>
        <begin position="127"/>
        <end position="152"/>
    </location>
</feature>
<feature type="region of interest" description="Disordered" evidence="1">
    <location>
        <begin position="555"/>
        <end position="595"/>
    </location>
</feature>
<feature type="region of interest" description="Disordered" evidence="1">
    <location>
        <begin position="1"/>
        <end position="61"/>
    </location>
</feature>
<feature type="compositionally biased region" description="Polar residues" evidence="1">
    <location>
        <begin position="19"/>
        <end position="34"/>
    </location>
</feature>
<keyword evidence="2" id="KW-1185">Reference proteome</keyword>
<feature type="compositionally biased region" description="Basic and acidic residues" evidence="1">
    <location>
        <begin position="35"/>
        <end position="53"/>
    </location>
</feature>
<feature type="compositionally biased region" description="Pro residues" evidence="1">
    <location>
        <begin position="185"/>
        <end position="209"/>
    </location>
</feature>
<dbReference type="PANTHER" id="PTHR34648:SF7">
    <property type="entry name" value="SI:CH211-132B12.7"/>
    <property type="match status" value="1"/>
</dbReference>
<dbReference type="PANTHER" id="PTHR34648">
    <property type="entry name" value="CLOCK-INTERACTING PACEMAKER"/>
    <property type="match status" value="1"/>
</dbReference>
<evidence type="ECO:0000313" key="3">
    <source>
        <dbReference type="RefSeq" id="XP_032820669.1"/>
    </source>
</evidence>
<feature type="compositionally biased region" description="Basic residues" evidence="1">
    <location>
        <begin position="285"/>
        <end position="304"/>
    </location>
</feature>
<feature type="compositionally biased region" description="Low complexity" evidence="1">
    <location>
        <begin position="238"/>
        <end position="254"/>
    </location>
</feature>
<name>A0AAJ7X3Z7_PETMA</name>
<feature type="compositionally biased region" description="Low complexity" evidence="1">
    <location>
        <begin position="458"/>
        <end position="468"/>
    </location>
</feature>